<comment type="caution">
    <text evidence="9">The sequence shown here is derived from an EMBL/GenBank/DDBJ whole genome shotgun (WGS) entry which is preliminary data.</text>
</comment>
<dbReference type="CDD" id="cd03418">
    <property type="entry name" value="GRX_GRXb_1_3_like"/>
    <property type="match status" value="1"/>
</dbReference>
<dbReference type="Proteomes" id="UP000216442">
    <property type="component" value="Unassembled WGS sequence"/>
</dbReference>
<dbReference type="Pfam" id="PF00462">
    <property type="entry name" value="Glutaredoxin"/>
    <property type="match status" value="1"/>
</dbReference>
<dbReference type="GO" id="GO:0045454">
    <property type="term" value="P:cell redox homeostasis"/>
    <property type="evidence" value="ECO:0007669"/>
    <property type="project" value="InterPro"/>
</dbReference>
<proteinExistence type="inferred from homology"/>
<keyword evidence="5" id="KW-1015">Disulfide bond</keyword>
<organism evidence="9 10">
    <name type="scientific">Mesorhizobium temperatum</name>
    <dbReference type="NCBI Taxonomy" id="241416"/>
    <lineage>
        <taxon>Bacteria</taxon>
        <taxon>Pseudomonadati</taxon>
        <taxon>Pseudomonadota</taxon>
        <taxon>Alphaproteobacteria</taxon>
        <taxon>Hyphomicrobiales</taxon>
        <taxon>Phyllobacteriaceae</taxon>
        <taxon>Mesorhizobium</taxon>
    </lineage>
</organism>
<keyword evidence="10" id="KW-1185">Reference proteome</keyword>
<evidence type="ECO:0000256" key="2">
    <source>
        <dbReference type="ARBA" id="ARBA00007787"/>
    </source>
</evidence>
<protein>
    <recommendedName>
        <fullName evidence="7">Glutaredoxin</fullName>
    </recommendedName>
</protein>
<keyword evidence="7" id="KW-0963">Cytoplasm</keyword>
<keyword evidence="3 7" id="KW-0813">Transport</keyword>
<sequence length="89" mass="9981">MVDVTIYTRMMCGYCMAAKRLLERKGVAYTEHDASFSPELRREMISRANGRSTFPQIFIGDTHVGGSDDLHELEAEGRLDRLLANGSTN</sequence>
<dbReference type="AlphaFoldDB" id="A0A271LKY1"/>
<dbReference type="SUPFAM" id="SSF52833">
    <property type="entry name" value="Thioredoxin-like"/>
    <property type="match status" value="1"/>
</dbReference>
<evidence type="ECO:0000256" key="7">
    <source>
        <dbReference type="RuleBase" id="RU364065"/>
    </source>
</evidence>
<evidence type="ECO:0000313" key="9">
    <source>
        <dbReference type="EMBL" id="PAQ08763.1"/>
    </source>
</evidence>
<keyword evidence="6 7" id="KW-0676">Redox-active center</keyword>
<evidence type="ECO:0000256" key="6">
    <source>
        <dbReference type="ARBA" id="ARBA00023284"/>
    </source>
</evidence>
<dbReference type="InterPro" id="IPR011900">
    <property type="entry name" value="GRX_bact"/>
</dbReference>
<dbReference type="Gene3D" id="3.40.30.10">
    <property type="entry name" value="Glutaredoxin"/>
    <property type="match status" value="1"/>
</dbReference>
<evidence type="ECO:0000313" key="10">
    <source>
        <dbReference type="Proteomes" id="UP000216442"/>
    </source>
</evidence>
<evidence type="ECO:0000259" key="8">
    <source>
        <dbReference type="Pfam" id="PF00462"/>
    </source>
</evidence>
<dbReference type="RefSeq" id="WP_095493379.1">
    <property type="nucleotide sequence ID" value="NZ_NPKJ01000047.1"/>
</dbReference>
<dbReference type="InterPro" id="IPR002109">
    <property type="entry name" value="Glutaredoxin"/>
</dbReference>
<evidence type="ECO:0000256" key="5">
    <source>
        <dbReference type="ARBA" id="ARBA00023157"/>
    </source>
</evidence>
<dbReference type="PANTHER" id="PTHR46679">
    <property type="match status" value="1"/>
</dbReference>
<dbReference type="PROSITE" id="PS51354">
    <property type="entry name" value="GLUTAREDOXIN_2"/>
    <property type="match status" value="1"/>
</dbReference>
<comment type="function">
    <text evidence="1 7">Has a glutathione-disulfide oxidoreductase activity in the presence of NADPH and glutathione reductase. Reduces low molecular weight disulfides and proteins.</text>
</comment>
<dbReference type="GO" id="GO:0015038">
    <property type="term" value="F:glutathione disulfide oxidoreductase activity"/>
    <property type="evidence" value="ECO:0007669"/>
    <property type="project" value="UniProtKB-UniRule"/>
</dbReference>
<accession>A0A271LKY1</accession>
<evidence type="ECO:0000256" key="1">
    <source>
        <dbReference type="ARBA" id="ARBA00002549"/>
    </source>
</evidence>
<dbReference type="NCBIfam" id="TIGR02181">
    <property type="entry name" value="GRX_bact"/>
    <property type="match status" value="1"/>
</dbReference>
<dbReference type="OrthoDB" id="9814618at2"/>
<name>A0A271LKY1_9HYPH</name>
<dbReference type="PRINTS" id="PR00160">
    <property type="entry name" value="GLUTAREDOXIN"/>
</dbReference>
<feature type="domain" description="Glutaredoxin" evidence="8">
    <location>
        <begin position="4"/>
        <end position="64"/>
    </location>
</feature>
<gene>
    <name evidence="9" type="primary">grxC</name>
    <name evidence="9" type="ORF">CIT26_15360</name>
</gene>
<dbReference type="InterPro" id="IPR014025">
    <property type="entry name" value="Glutaredoxin_subgr"/>
</dbReference>
<reference evidence="9 10" key="1">
    <citation type="submission" date="2017-08" db="EMBL/GenBank/DDBJ databases">
        <title>Mesorhizobium wenxinae sp. nov., a novel rhizobial species isolated from root nodules of chickpea (Cicer arietinum L.).</title>
        <authorList>
            <person name="Zhang J."/>
        </authorList>
    </citation>
    <scope>NUCLEOTIDE SEQUENCE [LARGE SCALE GENOMIC DNA]</scope>
    <source>
        <strain evidence="9 10">SDW018</strain>
    </source>
</reference>
<keyword evidence="4 7" id="KW-0249">Electron transport</keyword>
<comment type="similarity">
    <text evidence="2 7">Belongs to the glutaredoxin family.</text>
</comment>
<dbReference type="EMBL" id="NPKJ01000047">
    <property type="protein sequence ID" value="PAQ08763.1"/>
    <property type="molecule type" value="Genomic_DNA"/>
</dbReference>
<dbReference type="PANTHER" id="PTHR46679:SF1">
    <property type="entry name" value="GLUTAREDOXIN-2, MITOCHONDRIAL"/>
    <property type="match status" value="1"/>
</dbReference>
<dbReference type="GO" id="GO:0015035">
    <property type="term" value="F:protein-disulfide reductase activity"/>
    <property type="evidence" value="ECO:0007669"/>
    <property type="project" value="TreeGrafter"/>
</dbReference>
<evidence type="ECO:0000256" key="4">
    <source>
        <dbReference type="ARBA" id="ARBA00022982"/>
    </source>
</evidence>
<evidence type="ECO:0000256" key="3">
    <source>
        <dbReference type="ARBA" id="ARBA00022448"/>
    </source>
</evidence>
<dbReference type="InterPro" id="IPR036249">
    <property type="entry name" value="Thioredoxin-like_sf"/>
</dbReference>